<dbReference type="EMBL" id="CADEPI010000003">
    <property type="protein sequence ID" value="CAB3360549.1"/>
    <property type="molecule type" value="Genomic_DNA"/>
</dbReference>
<feature type="domain" description="Amino acid transporter transmembrane" evidence="6">
    <location>
        <begin position="38"/>
        <end position="441"/>
    </location>
</feature>
<keyword evidence="3 5" id="KW-1133">Transmembrane helix</keyword>
<comment type="subcellular location">
    <subcellularLocation>
        <location evidence="1">Membrane</location>
        <topology evidence="1">Multi-pass membrane protein</topology>
    </subcellularLocation>
</comment>
<name>A0A8S1BTU9_9INSE</name>
<evidence type="ECO:0000256" key="3">
    <source>
        <dbReference type="ARBA" id="ARBA00022989"/>
    </source>
</evidence>
<evidence type="ECO:0000259" key="6">
    <source>
        <dbReference type="Pfam" id="PF01490"/>
    </source>
</evidence>
<gene>
    <name evidence="7" type="ORF">CLODIP_2_CD08976</name>
</gene>
<evidence type="ECO:0000313" key="8">
    <source>
        <dbReference type="Proteomes" id="UP000494165"/>
    </source>
</evidence>
<dbReference type="GO" id="GO:0015179">
    <property type="term" value="F:L-amino acid transmembrane transporter activity"/>
    <property type="evidence" value="ECO:0007669"/>
    <property type="project" value="TreeGrafter"/>
</dbReference>
<dbReference type="PANTHER" id="PTHR22950:SF349">
    <property type="entry name" value="AMINO ACID TRANSPORTER TRANSMEMBRANE DOMAIN-CONTAINING PROTEIN"/>
    <property type="match status" value="1"/>
</dbReference>
<reference evidence="7 8" key="1">
    <citation type="submission" date="2020-04" db="EMBL/GenBank/DDBJ databases">
        <authorList>
            <person name="Alioto T."/>
            <person name="Alioto T."/>
            <person name="Gomez Garrido J."/>
        </authorList>
    </citation>
    <scope>NUCLEOTIDE SEQUENCE [LARGE SCALE GENOMIC DNA]</scope>
</reference>
<keyword evidence="2 5" id="KW-0812">Transmembrane</keyword>
<feature type="transmembrane region" description="Helical" evidence="5">
    <location>
        <begin position="383"/>
        <end position="407"/>
    </location>
</feature>
<feature type="transmembrane region" description="Helical" evidence="5">
    <location>
        <begin position="266"/>
        <end position="290"/>
    </location>
</feature>
<keyword evidence="4 5" id="KW-0472">Membrane</keyword>
<feature type="transmembrane region" description="Helical" evidence="5">
    <location>
        <begin position="66"/>
        <end position="90"/>
    </location>
</feature>
<feature type="transmembrane region" description="Helical" evidence="5">
    <location>
        <begin position="131"/>
        <end position="151"/>
    </location>
</feature>
<feature type="transmembrane region" description="Helical" evidence="5">
    <location>
        <begin position="310"/>
        <end position="339"/>
    </location>
</feature>
<evidence type="ECO:0000256" key="5">
    <source>
        <dbReference type="SAM" id="Phobius"/>
    </source>
</evidence>
<evidence type="ECO:0000256" key="1">
    <source>
        <dbReference type="ARBA" id="ARBA00004141"/>
    </source>
</evidence>
<feature type="transmembrane region" description="Helical" evidence="5">
    <location>
        <begin position="171"/>
        <end position="189"/>
    </location>
</feature>
<proteinExistence type="predicted"/>
<dbReference type="InterPro" id="IPR013057">
    <property type="entry name" value="AA_transpt_TM"/>
</dbReference>
<dbReference type="GO" id="GO:0005774">
    <property type="term" value="C:vacuolar membrane"/>
    <property type="evidence" value="ECO:0007669"/>
    <property type="project" value="TreeGrafter"/>
</dbReference>
<dbReference type="PANTHER" id="PTHR22950">
    <property type="entry name" value="AMINO ACID TRANSPORTER"/>
    <property type="match status" value="1"/>
</dbReference>
<keyword evidence="8" id="KW-1185">Reference proteome</keyword>
<sequence length="459" mass="50396">MGYLKGAKLTVKVVKSSTKAIRDPKDDPFLKREVEHPTTDLETLIHLAKGSLGTGVLAMPFAFSNAGLGLGIIGTLVIGLVCTHCVHILVKCAHELCWRHGIPSLDFADLAEETFKKGPPEFRKGATFARILIQILIVVVALGACCVYIVFVSSNLQQVIDFFTGSEINMIFYILMVTAVMIALCMIRNLRILSPLSLLSNVLFLASVGIVFYYVFQDLPSVEEREAFMSITKLPVFFSTAVFALEGITVVMPLENNMKTPRNFIGCFRVLNTAMTLIVCIYALVGFMGYLKYGEEVEGSISLNLPEGEIPAQIAQIMLSVAVGLTYPLQFYCAMEFTWPSLNGFLKRKAPAFSGLKGEYIYRVLLVLLTMAIAIAIPNLSALMGLIGAVCLSTVGLMFPAIVETVVFWQDWGWGNWKLVKNIIIFVFGITGFATGLYTSILDLIASFSGEEEKALLLL</sequence>
<feature type="transmembrane region" description="Helical" evidence="5">
    <location>
        <begin position="360"/>
        <end position="377"/>
    </location>
</feature>
<evidence type="ECO:0000256" key="4">
    <source>
        <dbReference type="ARBA" id="ARBA00023136"/>
    </source>
</evidence>
<feature type="transmembrane region" description="Helical" evidence="5">
    <location>
        <begin position="196"/>
        <end position="216"/>
    </location>
</feature>
<accession>A0A8S1BTU9</accession>
<organism evidence="7 8">
    <name type="scientific">Cloeon dipterum</name>
    <dbReference type="NCBI Taxonomy" id="197152"/>
    <lineage>
        <taxon>Eukaryota</taxon>
        <taxon>Metazoa</taxon>
        <taxon>Ecdysozoa</taxon>
        <taxon>Arthropoda</taxon>
        <taxon>Hexapoda</taxon>
        <taxon>Insecta</taxon>
        <taxon>Pterygota</taxon>
        <taxon>Palaeoptera</taxon>
        <taxon>Ephemeroptera</taxon>
        <taxon>Pisciforma</taxon>
        <taxon>Baetidae</taxon>
        <taxon>Cloeon</taxon>
    </lineage>
</organism>
<evidence type="ECO:0000256" key="2">
    <source>
        <dbReference type="ARBA" id="ARBA00022692"/>
    </source>
</evidence>
<dbReference type="Proteomes" id="UP000494165">
    <property type="component" value="Unassembled WGS sequence"/>
</dbReference>
<comment type="caution">
    <text evidence="7">The sequence shown here is derived from an EMBL/GenBank/DDBJ whole genome shotgun (WGS) entry which is preliminary data.</text>
</comment>
<dbReference type="AlphaFoldDB" id="A0A8S1BTU9"/>
<dbReference type="Pfam" id="PF01490">
    <property type="entry name" value="Aa_trans"/>
    <property type="match status" value="1"/>
</dbReference>
<evidence type="ECO:0000313" key="7">
    <source>
        <dbReference type="EMBL" id="CAB3360549.1"/>
    </source>
</evidence>
<feature type="transmembrane region" description="Helical" evidence="5">
    <location>
        <begin position="236"/>
        <end position="254"/>
    </location>
</feature>
<protein>
    <recommendedName>
        <fullName evidence="6">Amino acid transporter transmembrane domain-containing protein</fullName>
    </recommendedName>
</protein>
<feature type="transmembrane region" description="Helical" evidence="5">
    <location>
        <begin position="419"/>
        <end position="441"/>
    </location>
</feature>
<dbReference type="OrthoDB" id="1684102at2759"/>